<dbReference type="InterPro" id="IPR000847">
    <property type="entry name" value="LysR_HTH_N"/>
</dbReference>
<dbReference type="InterPro" id="IPR036390">
    <property type="entry name" value="WH_DNA-bd_sf"/>
</dbReference>
<reference evidence="6 7" key="1">
    <citation type="submission" date="2023-09" db="EMBL/GenBank/DDBJ databases">
        <authorList>
            <person name="Rey-Velasco X."/>
        </authorList>
    </citation>
    <scope>NUCLEOTIDE SEQUENCE [LARGE SCALE GENOMIC DNA]</scope>
    <source>
        <strain evidence="6 7">W431</strain>
    </source>
</reference>
<sequence length="289" mass="32066">MEFYHLRSFVVVAETKNLTQAAKRLCSTPPAISAHIKTLEQELDTTLFIRTPKGMTLTEKGQLLLVKAQKTLDSAVDMVNLAADNQDELIGHFQLGLNQNIQALRCTTLVNNLIENCPGITVQLNQSSTGKIIKDIKSAQLDGGYIYGEVPEDFTAIAIKKVEITTIAPINFDQKQLNDTNNLASSPWITMAQYCPFDKELKRKLGTNIHAQVNSDHDQSRLELVKSGLGLSFLELSLAQPEQSAGNIQIIPQLNFQIPLSFVVLTTRLNNPIVKAIRQEMNILWGISI</sequence>
<evidence type="ECO:0000256" key="4">
    <source>
        <dbReference type="ARBA" id="ARBA00023163"/>
    </source>
</evidence>
<accession>A0ABU3A238</accession>
<name>A0ABU3A238_9GAMM</name>
<dbReference type="PANTHER" id="PTHR30126">
    <property type="entry name" value="HTH-TYPE TRANSCRIPTIONAL REGULATOR"/>
    <property type="match status" value="1"/>
</dbReference>
<dbReference type="PRINTS" id="PR00039">
    <property type="entry name" value="HTHLYSR"/>
</dbReference>
<evidence type="ECO:0000256" key="2">
    <source>
        <dbReference type="ARBA" id="ARBA00023015"/>
    </source>
</evidence>
<dbReference type="RefSeq" id="WP_311581224.1">
    <property type="nucleotide sequence ID" value="NZ_JAVRIF010000005.1"/>
</dbReference>
<gene>
    <name evidence="6" type="ORF">RM573_10115</name>
</gene>
<keyword evidence="3" id="KW-0238">DNA-binding</keyword>
<dbReference type="CDD" id="cd05466">
    <property type="entry name" value="PBP2_LTTR_substrate"/>
    <property type="match status" value="1"/>
</dbReference>
<keyword evidence="4" id="KW-0804">Transcription</keyword>
<organism evidence="6 7">
    <name type="scientific">Thalassotalea castellviae</name>
    <dbReference type="NCBI Taxonomy" id="3075612"/>
    <lineage>
        <taxon>Bacteria</taxon>
        <taxon>Pseudomonadati</taxon>
        <taxon>Pseudomonadota</taxon>
        <taxon>Gammaproteobacteria</taxon>
        <taxon>Alteromonadales</taxon>
        <taxon>Colwelliaceae</taxon>
        <taxon>Thalassotalea</taxon>
    </lineage>
</organism>
<proteinExistence type="inferred from homology"/>
<dbReference type="Pfam" id="PF00126">
    <property type="entry name" value="HTH_1"/>
    <property type="match status" value="1"/>
</dbReference>
<dbReference type="InterPro" id="IPR036388">
    <property type="entry name" value="WH-like_DNA-bd_sf"/>
</dbReference>
<comment type="similarity">
    <text evidence="1">Belongs to the LysR transcriptional regulatory family.</text>
</comment>
<dbReference type="InterPro" id="IPR005119">
    <property type="entry name" value="LysR_subst-bd"/>
</dbReference>
<dbReference type="PANTHER" id="PTHR30126:SF40">
    <property type="entry name" value="HTH-TYPE TRANSCRIPTIONAL REGULATOR GLTR"/>
    <property type="match status" value="1"/>
</dbReference>
<feature type="domain" description="HTH lysR-type" evidence="5">
    <location>
        <begin position="1"/>
        <end position="58"/>
    </location>
</feature>
<evidence type="ECO:0000313" key="7">
    <source>
        <dbReference type="Proteomes" id="UP001266357"/>
    </source>
</evidence>
<dbReference type="Proteomes" id="UP001266357">
    <property type="component" value="Unassembled WGS sequence"/>
</dbReference>
<evidence type="ECO:0000256" key="3">
    <source>
        <dbReference type="ARBA" id="ARBA00023125"/>
    </source>
</evidence>
<dbReference type="SUPFAM" id="SSF53850">
    <property type="entry name" value="Periplasmic binding protein-like II"/>
    <property type="match status" value="1"/>
</dbReference>
<dbReference type="PROSITE" id="PS50931">
    <property type="entry name" value="HTH_LYSR"/>
    <property type="match status" value="1"/>
</dbReference>
<protein>
    <submittedName>
        <fullName evidence="6">LysR family transcriptional regulator</fullName>
    </submittedName>
</protein>
<dbReference type="Gene3D" id="3.40.190.10">
    <property type="entry name" value="Periplasmic binding protein-like II"/>
    <property type="match status" value="2"/>
</dbReference>
<dbReference type="SUPFAM" id="SSF46785">
    <property type="entry name" value="Winged helix' DNA-binding domain"/>
    <property type="match status" value="1"/>
</dbReference>
<dbReference type="Gene3D" id="1.10.10.10">
    <property type="entry name" value="Winged helix-like DNA-binding domain superfamily/Winged helix DNA-binding domain"/>
    <property type="match status" value="1"/>
</dbReference>
<evidence type="ECO:0000313" key="6">
    <source>
        <dbReference type="EMBL" id="MDT0603948.1"/>
    </source>
</evidence>
<dbReference type="Pfam" id="PF03466">
    <property type="entry name" value="LysR_substrate"/>
    <property type="match status" value="1"/>
</dbReference>
<evidence type="ECO:0000256" key="1">
    <source>
        <dbReference type="ARBA" id="ARBA00009437"/>
    </source>
</evidence>
<keyword evidence="7" id="KW-1185">Reference proteome</keyword>
<dbReference type="EMBL" id="JAVRIF010000005">
    <property type="protein sequence ID" value="MDT0603948.1"/>
    <property type="molecule type" value="Genomic_DNA"/>
</dbReference>
<evidence type="ECO:0000259" key="5">
    <source>
        <dbReference type="PROSITE" id="PS50931"/>
    </source>
</evidence>
<comment type="caution">
    <text evidence="6">The sequence shown here is derived from an EMBL/GenBank/DDBJ whole genome shotgun (WGS) entry which is preliminary data.</text>
</comment>
<keyword evidence="2" id="KW-0805">Transcription regulation</keyword>